<dbReference type="SUPFAM" id="SSF103473">
    <property type="entry name" value="MFS general substrate transporter"/>
    <property type="match status" value="1"/>
</dbReference>
<evidence type="ECO:0000256" key="4">
    <source>
        <dbReference type="ARBA" id="ARBA00022692"/>
    </source>
</evidence>
<comment type="similarity">
    <text evidence="2 7">Belongs to the major facilitator superfamily. Sugar transporter (TC 2.A.1.1) family.</text>
</comment>
<dbReference type="RefSeq" id="WP_163713087.1">
    <property type="nucleotide sequence ID" value="NZ_BLLA01000001.1"/>
</dbReference>
<feature type="transmembrane region" description="Helical" evidence="9">
    <location>
        <begin position="221"/>
        <end position="240"/>
    </location>
</feature>
<feature type="domain" description="Major facilitator superfamily (MFS) profile" evidence="10">
    <location>
        <begin position="71"/>
        <end position="493"/>
    </location>
</feature>
<dbReference type="InterPro" id="IPR036259">
    <property type="entry name" value="MFS_trans_sf"/>
</dbReference>
<keyword evidence="4 9" id="KW-0812">Transmembrane</keyword>
<feature type="transmembrane region" description="Helical" evidence="9">
    <location>
        <begin position="340"/>
        <end position="363"/>
    </location>
</feature>
<feature type="region of interest" description="Disordered" evidence="8">
    <location>
        <begin position="23"/>
        <end position="52"/>
    </location>
</feature>
<evidence type="ECO:0000256" key="9">
    <source>
        <dbReference type="SAM" id="Phobius"/>
    </source>
</evidence>
<evidence type="ECO:0000256" key="7">
    <source>
        <dbReference type="RuleBase" id="RU003346"/>
    </source>
</evidence>
<dbReference type="InterPro" id="IPR005829">
    <property type="entry name" value="Sugar_transporter_CS"/>
</dbReference>
<feature type="transmembrane region" description="Helical" evidence="9">
    <location>
        <begin position="195"/>
        <end position="215"/>
    </location>
</feature>
<protein>
    <submittedName>
        <fullName evidence="11">MFS transporter</fullName>
    </submittedName>
</protein>
<dbReference type="GO" id="GO:0022857">
    <property type="term" value="F:transmembrane transporter activity"/>
    <property type="evidence" value="ECO:0007669"/>
    <property type="project" value="InterPro"/>
</dbReference>
<dbReference type="Gene3D" id="1.20.1250.20">
    <property type="entry name" value="MFS general substrate transporter like domains"/>
    <property type="match status" value="1"/>
</dbReference>
<dbReference type="PANTHER" id="PTHR48020:SF12">
    <property type="entry name" value="PROTON MYO-INOSITOL COTRANSPORTER"/>
    <property type="match status" value="1"/>
</dbReference>
<evidence type="ECO:0000313" key="12">
    <source>
        <dbReference type="Proteomes" id="UP000465301"/>
    </source>
</evidence>
<feature type="transmembrane region" description="Helical" evidence="9">
    <location>
        <begin position="104"/>
        <end position="125"/>
    </location>
</feature>
<dbReference type="InterPro" id="IPR005828">
    <property type="entry name" value="MFS_sugar_transport-like"/>
</dbReference>
<sequence>MAADESTYREWWSEAGDDALTAANQWPAPAGSRNGTDPAECTDAAHEEASQSAVSAGAETGNQLTSAVIVIALVSAISGLLYGYNTGVISWALLQLTEEFNITAAWKQVVAASILLGAIIGALACSWLSDRFGRRGTLLMLSVVFIVGAVWCADAPDVVVLSLGRLVLGFAVGGATQTAPMYVAELSPSAYRGRLVLCFQIAIGVGILAANVVGVFDAVSWRGPTGIACVPAAIMLWLLLRLPESPRWLVKQDDRDAARAVLERVRPDGYDVGAELDEATELARMERKATTRGWSGLRDAWVRPALVLGCGIAVFTQLSGIEMIIYYAPTILTDDGVYRSVALLVSVMLGATYVIAQLVGLAIIDRVGRRRLTLIMVPGAAISLFALGLIFVTADSGHDVITYIMICLIAFMVFNAGGLQLMGWLTGSETYPLAVRPEGTAVHSATLWGTNLLITLTLLSLINAIGVGPSMWLYALFNVAAWIFVYFRMPDLTGKSLEEIEKNLAEGKFRPSDFAR</sequence>
<dbReference type="PROSITE" id="PS00217">
    <property type="entry name" value="SUGAR_TRANSPORT_2"/>
    <property type="match status" value="1"/>
</dbReference>
<feature type="transmembrane region" description="Helical" evidence="9">
    <location>
        <begin position="375"/>
        <end position="394"/>
    </location>
</feature>
<comment type="caution">
    <text evidence="11">The sequence shown here is derived from an EMBL/GenBank/DDBJ whole genome shotgun (WGS) entry which is preliminary data.</text>
</comment>
<feature type="transmembrane region" description="Helical" evidence="9">
    <location>
        <begin position="137"/>
        <end position="156"/>
    </location>
</feature>
<dbReference type="InterPro" id="IPR050814">
    <property type="entry name" value="Myo-inositol_Transporter"/>
</dbReference>
<evidence type="ECO:0000256" key="6">
    <source>
        <dbReference type="ARBA" id="ARBA00023136"/>
    </source>
</evidence>
<evidence type="ECO:0000256" key="1">
    <source>
        <dbReference type="ARBA" id="ARBA00004651"/>
    </source>
</evidence>
<keyword evidence="6 9" id="KW-0472">Membrane</keyword>
<evidence type="ECO:0000256" key="3">
    <source>
        <dbReference type="ARBA" id="ARBA00022448"/>
    </source>
</evidence>
<keyword evidence="12" id="KW-1185">Reference proteome</keyword>
<evidence type="ECO:0000256" key="5">
    <source>
        <dbReference type="ARBA" id="ARBA00022989"/>
    </source>
</evidence>
<proteinExistence type="inferred from homology"/>
<feature type="transmembrane region" description="Helical" evidence="9">
    <location>
        <begin position="305"/>
        <end position="328"/>
    </location>
</feature>
<dbReference type="InterPro" id="IPR020846">
    <property type="entry name" value="MFS_dom"/>
</dbReference>
<evidence type="ECO:0000259" key="10">
    <source>
        <dbReference type="PROSITE" id="PS50850"/>
    </source>
</evidence>
<keyword evidence="5 9" id="KW-1133">Transmembrane helix</keyword>
<dbReference type="PRINTS" id="PR00171">
    <property type="entry name" value="SUGRTRNSPORT"/>
</dbReference>
<feature type="transmembrane region" description="Helical" evidence="9">
    <location>
        <begin position="64"/>
        <end position="84"/>
    </location>
</feature>
<dbReference type="Pfam" id="PF00083">
    <property type="entry name" value="Sugar_tr"/>
    <property type="match status" value="1"/>
</dbReference>
<dbReference type="AlphaFoldDB" id="A0A7I9ZBK3"/>
<dbReference type="PANTHER" id="PTHR48020">
    <property type="entry name" value="PROTON MYO-INOSITOL COTRANSPORTER"/>
    <property type="match status" value="1"/>
</dbReference>
<feature type="transmembrane region" description="Helical" evidence="9">
    <location>
        <begin position="400"/>
        <end position="425"/>
    </location>
</feature>
<dbReference type="InterPro" id="IPR003663">
    <property type="entry name" value="Sugar/inositol_transpt"/>
</dbReference>
<reference evidence="11 12" key="1">
    <citation type="journal article" date="2019" name="Emerg. Microbes Infect.">
        <title>Comprehensive subspecies identification of 175 nontuberculous mycobacteria species based on 7547 genomic profiles.</title>
        <authorList>
            <person name="Matsumoto Y."/>
            <person name="Kinjo T."/>
            <person name="Motooka D."/>
            <person name="Nabeya D."/>
            <person name="Jung N."/>
            <person name="Uechi K."/>
            <person name="Horii T."/>
            <person name="Iida T."/>
            <person name="Fujita J."/>
            <person name="Nakamura S."/>
        </authorList>
    </citation>
    <scope>NUCLEOTIDE SEQUENCE [LARGE SCALE GENOMIC DNA]</scope>
    <source>
        <strain evidence="11 12">JCM 30726</strain>
    </source>
</reference>
<feature type="transmembrane region" description="Helical" evidence="9">
    <location>
        <begin position="162"/>
        <end position="183"/>
    </location>
</feature>
<name>A0A7I9ZBK3_9MYCO</name>
<organism evidence="11 12">
    <name type="scientific">Mycobacterium timonense</name>
    <dbReference type="NCBI Taxonomy" id="701043"/>
    <lineage>
        <taxon>Bacteria</taxon>
        <taxon>Bacillati</taxon>
        <taxon>Actinomycetota</taxon>
        <taxon>Actinomycetes</taxon>
        <taxon>Mycobacteriales</taxon>
        <taxon>Mycobacteriaceae</taxon>
        <taxon>Mycobacterium</taxon>
        <taxon>Mycobacterium avium complex (MAC)</taxon>
    </lineage>
</organism>
<dbReference type="Proteomes" id="UP000465301">
    <property type="component" value="Unassembled WGS sequence"/>
</dbReference>
<dbReference type="NCBIfam" id="TIGR00879">
    <property type="entry name" value="SP"/>
    <property type="match status" value="1"/>
</dbReference>
<comment type="subcellular location">
    <subcellularLocation>
        <location evidence="1">Cell membrane</location>
        <topology evidence="1">Multi-pass membrane protein</topology>
    </subcellularLocation>
</comment>
<dbReference type="GO" id="GO:0005886">
    <property type="term" value="C:plasma membrane"/>
    <property type="evidence" value="ECO:0007669"/>
    <property type="project" value="UniProtKB-SubCell"/>
</dbReference>
<accession>A0A7I9ZBK3</accession>
<dbReference type="PROSITE" id="PS50850">
    <property type="entry name" value="MFS"/>
    <property type="match status" value="1"/>
</dbReference>
<feature type="transmembrane region" description="Helical" evidence="9">
    <location>
        <begin position="471"/>
        <end position="487"/>
    </location>
</feature>
<dbReference type="EMBL" id="BLLA01000001">
    <property type="protein sequence ID" value="GFG98106.1"/>
    <property type="molecule type" value="Genomic_DNA"/>
</dbReference>
<keyword evidence="3 7" id="KW-0813">Transport</keyword>
<evidence type="ECO:0000256" key="2">
    <source>
        <dbReference type="ARBA" id="ARBA00010992"/>
    </source>
</evidence>
<gene>
    <name evidence="11" type="ORF">MTIM_39850</name>
</gene>
<evidence type="ECO:0000313" key="11">
    <source>
        <dbReference type="EMBL" id="GFG98106.1"/>
    </source>
</evidence>
<feature type="transmembrane region" description="Helical" evidence="9">
    <location>
        <begin position="445"/>
        <end position="465"/>
    </location>
</feature>
<evidence type="ECO:0000256" key="8">
    <source>
        <dbReference type="SAM" id="MobiDB-lite"/>
    </source>
</evidence>